<keyword evidence="2" id="KW-0285">Flavoprotein</keyword>
<dbReference type="SUPFAM" id="SSF56645">
    <property type="entry name" value="Acyl-CoA dehydrogenase NM domain-like"/>
    <property type="match status" value="1"/>
</dbReference>
<dbReference type="AlphaFoldDB" id="A0A367Y2R0"/>
<dbReference type="GO" id="GO:0050660">
    <property type="term" value="F:flavin adenine dinucleotide binding"/>
    <property type="evidence" value="ECO:0007669"/>
    <property type="project" value="InterPro"/>
</dbReference>
<evidence type="ECO:0000313" key="18">
    <source>
        <dbReference type="Proteomes" id="UP000253508"/>
    </source>
</evidence>
<organism evidence="17 18">
    <name type="scientific">Microbacterium sorbitolivorans</name>
    <dbReference type="NCBI Taxonomy" id="1867410"/>
    <lineage>
        <taxon>Bacteria</taxon>
        <taxon>Bacillati</taxon>
        <taxon>Actinomycetota</taxon>
        <taxon>Actinomycetes</taxon>
        <taxon>Micrococcales</taxon>
        <taxon>Microbacteriaceae</taxon>
        <taxon>Microbacterium</taxon>
    </lineage>
</organism>
<dbReference type="GO" id="GO:0008470">
    <property type="term" value="F:3-methylbutanoyl-CoA dehydrogenase activity"/>
    <property type="evidence" value="ECO:0007669"/>
    <property type="project" value="TreeGrafter"/>
</dbReference>
<feature type="domain" description="Acyl-CoA oxidase/dehydrogenase middle" evidence="14">
    <location>
        <begin position="128"/>
        <end position="214"/>
    </location>
</feature>
<name>A0A367Y2R0_9MICO</name>
<evidence type="ECO:0000256" key="6">
    <source>
        <dbReference type="ARBA" id="ARBA00023033"/>
    </source>
</evidence>
<evidence type="ECO:0000313" key="17">
    <source>
        <dbReference type="EMBL" id="RCK60118.1"/>
    </source>
</evidence>
<evidence type="ECO:0000256" key="12">
    <source>
        <dbReference type="ARBA" id="ARBA00048445"/>
    </source>
</evidence>
<dbReference type="Gene3D" id="1.20.140.10">
    <property type="entry name" value="Butyryl-CoA Dehydrogenase, subunit A, domain 3"/>
    <property type="match status" value="1"/>
</dbReference>
<dbReference type="Pfam" id="PF02771">
    <property type="entry name" value="Acyl-CoA_dh_N"/>
    <property type="match status" value="1"/>
</dbReference>
<dbReference type="EC" id="1.14.14.21" evidence="9"/>
<dbReference type="RefSeq" id="WP_114117732.1">
    <property type="nucleotide sequence ID" value="NZ_BMHU01000003.1"/>
</dbReference>
<evidence type="ECO:0000256" key="10">
    <source>
        <dbReference type="ARBA" id="ARBA00034345"/>
    </source>
</evidence>
<keyword evidence="4" id="KW-0547">Nucleotide-binding</keyword>
<dbReference type="InterPro" id="IPR013107">
    <property type="entry name" value="Acyl-CoA_DH_C"/>
</dbReference>
<dbReference type="GO" id="GO:0006552">
    <property type="term" value="P:L-leucine catabolic process"/>
    <property type="evidence" value="ECO:0007669"/>
    <property type="project" value="TreeGrafter"/>
</dbReference>
<dbReference type="Pfam" id="PF02770">
    <property type="entry name" value="Acyl-CoA_dh_M"/>
    <property type="match status" value="1"/>
</dbReference>
<keyword evidence="6" id="KW-0503">Monooxygenase</keyword>
<comment type="pathway">
    <text evidence="7">Sulfur metabolism; dibenzothiophene degradation.</text>
</comment>
<dbReference type="PANTHER" id="PTHR43884">
    <property type="entry name" value="ACYL-COA DEHYDROGENASE"/>
    <property type="match status" value="1"/>
</dbReference>
<dbReference type="InterPro" id="IPR013786">
    <property type="entry name" value="AcylCoA_DH/ox_N"/>
</dbReference>
<accession>A0A367Y2R0</accession>
<dbReference type="InterPro" id="IPR036250">
    <property type="entry name" value="AcylCo_DH-like_C"/>
</dbReference>
<dbReference type="GO" id="GO:0004497">
    <property type="term" value="F:monooxygenase activity"/>
    <property type="evidence" value="ECO:0007669"/>
    <property type="project" value="UniProtKB-KW"/>
</dbReference>
<dbReference type="InterPro" id="IPR046373">
    <property type="entry name" value="Acyl-CoA_Oxase/DH_mid-dom_sf"/>
</dbReference>
<proteinExistence type="inferred from homology"/>
<reference evidence="17 18" key="1">
    <citation type="submission" date="2018-07" db="EMBL/GenBank/DDBJ databases">
        <title>Microbacterium endoborsara sp. nov., a novel actinobacterium isolated from Borszczowia aralocaspica.</title>
        <authorList>
            <person name="An D."/>
        </authorList>
    </citation>
    <scope>NUCLEOTIDE SEQUENCE [LARGE SCALE GENOMIC DNA]</scope>
    <source>
        <strain evidence="17 18">C1.15228</strain>
    </source>
</reference>
<dbReference type="GO" id="GO:0005737">
    <property type="term" value="C:cytoplasm"/>
    <property type="evidence" value="ECO:0007669"/>
    <property type="project" value="UniProtKB-SubCell"/>
</dbReference>
<evidence type="ECO:0000256" key="11">
    <source>
        <dbReference type="ARBA" id="ARBA00047859"/>
    </source>
</evidence>
<comment type="catalytic activity">
    <reaction evidence="11">
        <text>dibenzothiophene + FMNH2 + O2 = dibenzothiophene 5-oxide + FMN + H2O + H(+)</text>
        <dbReference type="Rhea" id="RHEA:49076"/>
        <dbReference type="ChEBI" id="CHEBI:15377"/>
        <dbReference type="ChEBI" id="CHEBI:15378"/>
        <dbReference type="ChEBI" id="CHEBI:15379"/>
        <dbReference type="ChEBI" id="CHEBI:23681"/>
        <dbReference type="ChEBI" id="CHEBI:23683"/>
        <dbReference type="ChEBI" id="CHEBI:57618"/>
        <dbReference type="ChEBI" id="CHEBI:58210"/>
    </reaction>
</comment>
<dbReference type="Proteomes" id="UP000253508">
    <property type="component" value="Unassembled WGS sequence"/>
</dbReference>
<dbReference type="EMBL" id="QORO01000002">
    <property type="protein sequence ID" value="RCK60118.1"/>
    <property type="molecule type" value="Genomic_DNA"/>
</dbReference>
<dbReference type="Gene3D" id="1.10.540.10">
    <property type="entry name" value="Acyl-CoA dehydrogenase/oxidase, N-terminal domain"/>
    <property type="match status" value="1"/>
</dbReference>
<feature type="domain" description="Acyl-CoA dehydrogenase/oxidase N-terminal" evidence="15">
    <location>
        <begin position="35"/>
        <end position="119"/>
    </location>
</feature>
<sequence length="412" mass="43646">MPHSTQTDVIPDDYASLSALFQPIFDELAEGSSLREQERVMPFAEIRRLNEVGFGTLRVPREHGGPGVSIETTMRLLIDLAQADPSIAHQYRSHLGFLDSLRFQPREIQDVWYPRVLAGATVGNASTEKGGNALGRLNTVLTRTADGAVLNGRKFYSTGTIFADYTRVSAGLEGEDGRCFAVVATDAAGVTIEDDWDGFGQKLTGTGTTIFDDVAVEPAGLIDRIAGSSDAVHEAAYFQLILLAVLAGIAHAARRDAAALVAGRARTFNTGSGLPFREDPLIQEAIGRIAAKAFSAEAVVLHAARVLDEGVASAGGNGPATDEIVQSEVAVEHAQISVPELALGAAQDLFLTVGASATSTSKNLDRHWRNAQTVATHNPISFRARAIGDYWINGTLPEGLNAIGDATKGSKA</sequence>
<comment type="catalytic activity">
    <reaction evidence="12">
        <text>dibenzothiophene 5-oxide + FMNH2 + O2 = dibenzothiophene 5,5-dioxide + FMN + H2O + H(+)</text>
        <dbReference type="Rhea" id="RHEA:49080"/>
        <dbReference type="ChEBI" id="CHEBI:15377"/>
        <dbReference type="ChEBI" id="CHEBI:15378"/>
        <dbReference type="ChEBI" id="CHEBI:15379"/>
        <dbReference type="ChEBI" id="CHEBI:23683"/>
        <dbReference type="ChEBI" id="CHEBI:57618"/>
        <dbReference type="ChEBI" id="CHEBI:58210"/>
        <dbReference type="ChEBI" id="CHEBI:90356"/>
    </reaction>
</comment>
<comment type="subcellular location">
    <subcellularLocation>
        <location evidence="1">Cytoplasm</location>
    </subcellularLocation>
</comment>
<dbReference type="InterPro" id="IPR009100">
    <property type="entry name" value="AcylCoA_DH/oxidase_NM_dom_sf"/>
</dbReference>
<evidence type="ECO:0000259" key="14">
    <source>
        <dbReference type="Pfam" id="PF02770"/>
    </source>
</evidence>
<keyword evidence="18" id="KW-1185">Reference proteome</keyword>
<comment type="catalytic activity">
    <reaction evidence="13">
        <text>dibenzothiophene + 2 FMNH2 + 2 O2 = dibenzothiophene 5,5-dioxide + 2 FMN + 2 H2O + 2 H(+)</text>
        <dbReference type="Rhea" id="RHEA:49072"/>
        <dbReference type="ChEBI" id="CHEBI:15377"/>
        <dbReference type="ChEBI" id="CHEBI:15378"/>
        <dbReference type="ChEBI" id="CHEBI:15379"/>
        <dbReference type="ChEBI" id="CHEBI:23681"/>
        <dbReference type="ChEBI" id="CHEBI:57618"/>
        <dbReference type="ChEBI" id="CHEBI:58210"/>
        <dbReference type="ChEBI" id="CHEBI:90356"/>
        <dbReference type="EC" id="1.14.14.21"/>
    </reaction>
</comment>
<gene>
    <name evidence="17" type="ORF">DTO57_08280</name>
</gene>
<evidence type="ECO:0000256" key="7">
    <source>
        <dbReference type="ARBA" id="ARBA00034307"/>
    </source>
</evidence>
<evidence type="ECO:0000256" key="4">
    <source>
        <dbReference type="ARBA" id="ARBA00022741"/>
    </source>
</evidence>
<evidence type="ECO:0000256" key="5">
    <source>
        <dbReference type="ARBA" id="ARBA00023002"/>
    </source>
</evidence>
<evidence type="ECO:0000256" key="3">
    <source>
        <dbReference type="ARBA" id="ARBA00022643"/>
    </source>
</evidence>
<evidence type="ECO:0000259" key="15">
    <source>
        <dbReference type="Pfam" id="PF02771"/>
    </source>
</evidence>
<evidence type="ECO:0000256" key="2">
    <source>
        <dbReference type="ARBA" id="ARBA00022630"/>
    </source>
</evidence>
<evidence type="ECO:0000259" key="16">
    <source>
        <dbReference type="Pfam" id="PF08028"/>
    </source>
</evidence>
<dbReference type="PIRSF" id="PIRSF016578">
    <property type="entry name" value="HsaA"/>
    <property type="match status" value="1"/>
</dbReference>
<evidence type="ECO:0000256" key="1">
    <source>
        <dbReference type="ARBA" id="ARBA00004496"/>
    </source>
</evidence>
<keyword evidence="3" id="KW-0288">FMN</keyword>
<evidence type="ECO:0000256" key="9">
    <source>
        <dbReference type="ARBA" id="ARBA00034328"/>
    </source>
</evidence>
<comment type="caution">
    <text evidence="17">The sequence shown here is derived from an EMBL/GenBank/DDBJ whole genome shotgun (WGS) entry which is preliminary data.</text>
</comment>
<evidence type="ECO:0000256" key="8">
    <source>
        <dbReference type="ARBA" id="ARBA00034317"/>
    </source>
</evidence>
<protein>
    <recommendedName>
        <fullName evidence="10">Dibenzothiophene monooxygenase</fullName>
        <ecNumber evidence="9">1.14.14.21</ecNumber>
    </recommendedName>
</protein>
<evidence type="ECO:0000256" key="13">
    <source>
        <dbReference type="ARBA" id="ARBA00049456"/>
    </source>
</evidence>
<dbReference type="Gene3D" id="2.40.110.10">
    <property type="entry name" value="Butyryl-CoA Dehydrogenase, subunit A, domain 2"/>
    <property type="match status" value="1"/>
</dbReference>
<feature type="domain" description="Acyl-CoA dehydrogenase C-terminal" evidence="16">
    <location>
        <begin position="243"/>
        <end position="379"/>
    </location>
</feature>
<dbReference type="InterPro" id="IPR006091">
    <property type="entry name" value="Acyl-CoA_Oxase/DH_mid-dom"/>
</dbReference>
<dbReference type="SUPFAM" id="SSF47203">
    <property type="entry name" value="Acyl-CoA dehydrogenase C-terminal domain-like"/>
    <property type="match status" value="1"/>
</dbReference>
<dbReference type="OrthoDB" id="571684at2"/>
<comment type="similarity">
    <text evidence="8">Belongs to the DszC flavin monooxygenase family.</text>
</comment>
<dbReference type="InterPro" id="IPR037069">
    <property type="entry name" value="AcylCoA_DH/ox_N_sf"/>
</dbReference>
<keyword evidence="5" id="KW-0560">Oxidoreductase</keyword>
<dbReference type="PANTHER" id="PTHR43884:SF12">
    <property type="entry name" value="ISOVALERYL-COA DEHYDROGENASE, MITOCHONDRIAL-RELATED"/>
    <property type="match status" value="1"/>
</dbReference>
<dbReference type="Pfam" id="PF08028">
    <property type="entry name" value="Acyl-CoA_dh_2"/>
    <property type="match status" value="1"/>
</dbReference>